<dbReference type="NCBIfam" id="TIGR01098">
    <property type="entry name" value="3A0109s03R"/>
    <property type="match status" value="1"/>
</dbReference>
<reference evidence="3 4" key="1">
    <citation type="submission" date="2015-03" db="EMBL/GenBank/DDBJ databases">
        <title>Draft Genome Sequence of Burkholderia andropogonis type strain ICMP2807, isolated from Sorghum bicolor.</title>
        <authorList>
            <person name="Lopes-Santos L."/>
            <person name="Castro D.B."/>
            <person name="Ottoboni L.M."/>
            <person name="Park D."/>
            <person name="Weirc B.S."/>
            <person name="Destefano S.A."/>
        </authorList>
    </citation>
    <scope>NUCLEOTIDE SEQUENCE [LARGE SCALE GENOMIC DNA]</scope>
    <source>
        <strain evidence="3 4">ICMP2807</strain>
    </source>
</reference>
<name>A0A0F5JYG8_9BURK</name>
<dbReference type="CDD" id="cd01071">
    <property type="entry name" value="PBP2_PhnD_like"/>
    <property type="match status" value="1"/>
</dbReference>
<comment type="similarity">
    <text evidence="1">Belongs to the phosphate/phosphite/phosphonate binding protein family.</text>
</comment>
<keyword evidence="4" id="KW-1185">Reference proteome</keyword>
<dbReference type="SUPFAM" id="SSF53850">
    <property type="entry name" value="Periplasmic binding protein-like II"/>
    <property type="match status" value="1"/>
</dbReference>
<organism evidence="3 4">
    <name type="scientific">Robbsia andropogonis</name>
    <dbReference type="NCBI Taxonomy" id="28092"/>
    <lineage>
        <taxon>Bacteria</taxon>
        <taxon>Pseudomonadati</taxon>
        <taxon>Pseudomonadota</taxon>
        <taxon>Betaproteobacteria</taxon>
        <taxon>Burkholderiales</taxon>
        <taxon>Burkholderiaceae</taxon>
        <taxon>Robbsia</taxon>
    </lineage>
</organism>
<comment type="caution">
    <text evidence="3">The sequence shown here is derived from an EMBL/GenBank/DDBJ whole genome shotgun (WGS) entry which is preliminary data.</text>
</comment>
<sequence>MLLTAGVAQATTSCPGEGTVRFGVEPYESSARMIPVYKSIGDLISKQLGCPVEVFVATSYNAEIEAMRSNKLDIGQFGPLGYVLAHKVAHAEAVATFADTDGKPSSYTASIVTWKGSGVTKLADVAGQSFAYSDPSSTSGHLFPAYALKKAGIDPESGVRALYAGSHTASFEAIRNHKVKAGELNSEEIESAKLHNAYDADAYVTLWLSDPIPIDPIAIRASLPADFKARLTTILQNLDLHQLPEDAQKFMVANAAPALRTVPQVDAAYDPIRALVSTLHIDLNKL</sequence>
<dbReference type="OrthoDB" id="5318791at2"/>
<keyword evidence="2" id="KW-0732">Signal</keyword>
<evidence type="ECO:0000256" key="1">
    <source>
        <dbReference type="ARBA" id="ARBA00007162"/>
    </source>
</evidence>
<dbReference type="InterPro" id="IPR005770">
    <property type="entry name" value="PhnD"/>
</dbReference>
<dbReference type="PANTHER" id="PTHR35841:SF1">
    <property type="entry name" value="PHOSPHONATES-BINDING PERIPLASMIC PROTEIN"/>
    <property type="match status" value="1"/>
</dbReference>
<dbReference type="Gene3D" id="3.40.190.10">
    <property type="entry name" value="Periplasmic binding protein-like II"/>
    <property type="match status" value="2"/>
</dbReference>
<accession>A0A0F5JYG8</accession>
<dbReference type="EMBL" id="LAQU01000015">
    <property type="protein sequence ID" value="KKB62878.1"/>
    <property type="molecule type" value="Genomic_DNA"/>
</dbReference>
<evidence type="ECO:0000313" key="3">
    <source>
        <dbReference type="EMBL" id="KKB62878.1"/>
    </source>
</evidence>
<dbReference type="PATRIC" id="fig|28092.6.peg.3564"/>
<dbReference type="Pfam" id="PF12974">
    <property type="entry name" value="Phosphonate-bd"/>
    <property type="match status" value="1"/>
</dbReference>
<evidence type="ECO:0000313" key="4">
    <source>
        <dbReference type="Proteomes" id="UP000033618"/>
    </source>
</evidence>
<dbReference type="Proteomes" id="UP000033618">
    <property type="component" value="Unassembled WGS sequence"/>
</dbReference>
<dbReference type="STRING" id="28092.WM40_15100"/>
<dbReference type="AlphaFoldDB" id="A0A0F5JYG8"/>
<dbReference type="GO" id="GO:0055085">
    <property type="term" value="P:transmembrane transport"/>
    <property type="evidence" value="ECO:0007669"/>
    <property type="project" value="InterPro"/>
</dbReference>
<gene>
    <name evidence="3" type="ORF">WM40_15100</name>
</gene>
<proteinExistence type="inferred from homology"/>
<dbReference type="PANTHER" id="PTHR35841">
    <property type="entry name" value="PHOSPHONATES-BINDING PERIPLASMIC PROTEIN"/>
    <property type="match status" value="1"/>
</dbReference>
<evidence type="ECO:0000256" key="2">
    <source>
        <dbReference type="ARBA" id="ARBA00022729"/>
    </source>
</evidence>
<protein>
    <submittedName>
        <fullName evidence="3">Phosphonate ABC transporter substrate-binding protein</fullName>
    </submittedName>
</protein>
<dbReference type="GO" id="GO:0043190">
    <property type="term" value="C:ATP-binding cassette (ABC) transporter complex"/>
    <property type="evidence" value="ECO:0007669"/>
    <property type="project" value="InterPro"/>
</dbReference>